<feature type="transmembrane region" description="Helical" evidence="1">
    <location>
        <begin position="1048"/>
        <end position="1072"/>
    </location>
</feature>
<reference evidence="2 3" key="1">
    <citation type="submission" date="2019-06" db="EMBL/GenBank/DDBJ databases">
        <authorList>
            <person name="Broberg M."/>
        </authorList>
    </citation>
    <scope>NUCLEOTIDE SEQUENCE [LARGE SCALE GENOMIC DNA]</scope>
</reference>
<evidence type="ECO:0000256" key="1">
    <source>
        <dbReference type="SAM" id="Phobius"/>
    </source>
</evidence>
<protein>
    <submittedName>
        <fullName evidence="2">Uncharacterized protein</fullName>
    </submittedName>
</protein>
<sequence length="1170" mass="130406">MPSSAQIRLKGNRGNATESAQPLLLSPSASSLQAKQDLASAVQNDLDNEMLWQPFWLQGAIIGVFCIIFSACTVEMFCIVSYSKRHDVITIISIFWSRVELQTLRYWPWICLGKAKHVKPGASQLDYTSLIKPNVIITSLKRGDVFVFLVVLISVLLKVQIVLSANIFQLTTLQTTEPIQVRALSSFSATEDLSNSTNAVAYFNAKAVQNFDMELPFGVSAECAYQEFEVTGPDASPRGTMQSPIEVEVDGLFVDVKCEPLQSYTYQRHQTYDFTADLEFRNCEKITNFDLTSIHENTKLTSSFEEISRNVTTPHLCSSLPQEHTQFVYYAGLLTASSQNQSIAELSKLAAVICSSRGYISKVQVVDDGIRPNVTKLPGAHETLIPSDPWQMVVKLAYAAGRGLLKKIVEEESVLSGESFDKGNETLYQSDVLQQSVSSFIEALGPFIANYVLRQDTASEMTGSRTMKIERLQANEGICLAMAAVFGIMALICLWLIFNSKRITNVWYRDPATLLGSMMYFLGSRHRDPVIDTCLWKTRYNMKEEWIKAEDYSPLVVRTSSRIFFIMYTIALIAGLSATLIISQSSQGLTTIAEENNPILWSSLPVLAFLIVAMYTTASDATLRSLAILSKLNADSSSADQLDISLLDMTGLRALYHSIRLKIYAVTLTHLLATICLFLTALSTLLFAPAVVPHETAMKLPQSSWFGTRVFERTQNNQSDVRLNLDSLILTRAFSNFTYPDSTYEGLVFPSLDISNPEVSWKPGMFATARIPAAMLMPTCGRVPRDDITLVSDTVNTGMDYIYGIRAVEAFNCSDGTESQLTNRLDSSSKTSRDKRSYIASVLQSVDNPALPTISSTNVLVGNFSVGSTNANGGFEYISLWKCNYTWMEVMAETKLTWTDGRLTINHTDPPKFDRSATKPWSQPFSVPQFDGNLPDNTTSSHSSHSVFTQQIGINELIDRFDDQFKAIIKPYGPIAVEDFDNPDKESEILQALHFNVAMASAQLVNTEQRFSINETSDVAPKEHGELPKVKTTIVDPNRNRLIQNPEVTIAILVILSLAASVHIWALVSALLRRCYGKRSWLIDMEFKGLAPHDFNSIALTDALLRGSNIKSYLAEDLQFLPSNKAYEFLQELSFALGWFGGYEKDEAEFTIGVLNDEEFPFLSHRQKHK</sequence>
<feature type="transmembrane region" description="Helical" evidence="1">
    <location>
        <begin position="145"/>
        <end position="168"/>
    </location>
</feature>
<comment type="caution">
    <text evidence="2">The sequence shown here is derived from an EMBL/GenBank/DDBJ whole genome shotgun (WGS) entry which is preliminary data.</text>
</comment>
<feature type="transmembrane region" description="Helical" evidence="1">
    <location>
        <begin position="55"/>
        <end position="80"/>
    </location>
</feature>
<feature type="transmembrane region" description="Helical" evidence="1">
    <location>
        <begin position="563"/>
        <end position="583"/>
    </location>
</feature>
<dbReference type="InterPro" id="IPR021840">
    <property type="entry name" value="DUF3433"/>
</dbReference>
<keyword evidence="3" id="KW-1185">Reference proteome</keyword>
<proteinExistence type="predicted"/>
<gene>
    <name evidence="2" type="ORF">CLO192961_LOCUS208391</name>
</gene>
<keyword evidence="1" id="KW-0812">Transmembrane</keyword>
<dbReference type="PANTHER" id="PTHR37544">
    <property type="entry name" value="SPRAY-RELATED"/>
    <property type="match status" value="1"/>
</dbReference>
<keyword evidence="1" id="KW-1133">Transmembrane helix</keyword>
<evidence type="ECO:0000313" key="3">
    <source>
        <dbReference type="Proteomes" id="UP000766486"/>
    </source>
</evidence>
<feature type="transmembrane region" description="Helical" evidence="1">
    <location>
        <begin position="663"/>
        <end position="688"/>
    </location>
</feature>
<accession>A0ABY6UBR3</accession>
<keyword evidence="1" id="KW-0472">Membrane</keyword>
<name>A0ABY6UBR3_BIOOC</name>
<feature type="transmembrane region" description="Helical" evidence="1">
    <location>
        <begin position="480"/>
        <end position="498"/>
    </location>
</feature>
<organism evidence="2 3">
    <name type="scientific">Bionectria ochroleuca</name>
    <name type="common">Gliocladium roseum</name>
    <dbReference type="NCBI Taxonomy" id="29856"/>
    <lineage>
        <taxon>Eukaryota</taxon>
        <taxon>Fungi</taxon>
        <taxon>Dikarya</taxon>
        <taxon>Ascomycota</taxon>
        <taxon>Pezizomycotina</taxon>
        <taxon>Sordariomycetes</taxon>
        <taxon>Hypocreomycetidae</taxon>
        <taxon>Hypocreales</taxon>
        <taxon>Bionectriaceae</taxon>
        <taxon>Clonostachys</taxon>
    </lineage>
</organism>
<feature type="transmembrane region" description="Helical" evidence="1">
    <location>
        <begin position="599"/>
        <end position="618"/>
    </location>
</feature>
<evidence type="ECO:0000313" key="2">
    <source>
        <dbReference type="EMBL" id="VUC27279.1"/>
    </source>
</evidence>
<dbReference type="Proteomes" id="UP000766486">
    <property type="component" value="Unassembled WGS sequence"/>
</dbReference>
<dbReference type="Pfam" id="PF11915">
    <property type="entry name" value="DUF3433"/>
    <property type="match status" value="2"/>
</dbReference>
<dbReference type="EMBL" id="CABFNS010000767">
    <property type="protein sequence ID" value="VUC27279.1"/>
    <property type="molecule type" value="Genomic_DNA"/>
</dbReference>